<keyword evidence="1" id="KW-0812">Transmembrane</keyword>
<reference evidence="2 3" key="1">
    <citation type="submission" date="2018-08" db="EMBL/GenBank/DDBJ databases">
        <title>Genome and evolution of the arbuscular mycorrhizal fungus Diversispora epigaea (formerly Glomus versiforme) and its bacterial endosymbionts.</title>
        <authorList>
            <person name="Sun X."/>
            <person name="Fei Z."/>
            <person name="Harrison M."/>
        </authorList>
    </citation>
    <scope>NUCLEOTIDE SEQUENCE [LARGE SCALE GENOMIC DNA]</scope>
    <source>
        <strain evidence="2 3">IT104</strain>
    </source>
</reference>
<dbReference type="Proteomes" id="UP000266861">
    <property type="component" value="Unassembled WGS sequence"/>
</dbReference>
<protein>
    <submittedName>
        <fullName evidence="2">Uncharacterized protein</fullName>
    </submittedName>
</protein>
<proteinExistence type="predicted"/>
<sequence>MKMVNEEPSIKVTYNTNMKSQPMPNFYFSFDKNFTIYCEYYGSEICSDYFETESSGLDYNGDAYYIAYLPKGQILLNSDNYLSFHIYIVDETYDRLNQSNPMTMHAFDSEYPYQNKNPPKLINSIEVGNSYALTESNGTNVFYFEFYRINRQELDRSFLTLLGFNPKYETYNYIGSDIEIIEYLFSNGDGYYAKATIGLKTPVLEIEKEQRARTITEVLASVSALYGLMFSIYVFLFGETISKPLLEKYMTTANPSSDLKV</sequence>
<organism evidence="2 3">
    <name type="scientific">Diversispora epigaea</name>
    <dbReference type="NCBI Taxonomy" id="1348612"/>
    <lineage>
        <taxon>Eukaryota</taxon>
        <taxon>Fungi</taxon>
        <taxon>Fungi incertae sedis</taxon>
        <taxon>Mucoromycota</taxon>
        <taxon>Glomeromycotina</taxon>
        <taxon>Glomeromycetes</taxon>
        <taxon>Diversisporales</taxon>
        <taxon>Diversisporaceae</taxon>
        <taxon>Diversispora</taxon>
    </lineage>
</organism>
<keyword evidence="1" id="KW-1133">Transmembrane helix</keyword>
<keyword evidence="3" id="KW-1185">Reference proteome</keyword>
<dbReference type="OrthoDB" id="2447101at2759"/>
<evidence type="ECO:0000256" key="1">
    <source>
        <dbReference type="SAM" id="Phobius"/>
    </source>
</evidence>
<keyword evidence="1" id="KW-0472">Membrane</keyword>
<feature type="transmembrane region" description="Helical" evidence="1">
    <location>
        <begin position="218"/>
        <end position="238"/>
    </location>
</feature>
<dbReference type="AlphaFoldDB" id="A0A397IZJ5"/>
<gene>
    <name evidence="2" type="ORF">Glove_166g97</name>
</gene>
<name>A0A397IZJ5_9GLOM</name>
<accession>A0A397IZJ5</accession>
<evidence type="ECO:0000313" key="3">
    <source>
        <dbReference type="Proteomes" id="UP000266861"/>
    </source>
</evidence>
<comment type="caution">
    <text evidence="2">The sequence shown here is derived from an EMBL/GenBank/DDBJ whole genome shotgun (WGS) entry which is preliminary data.</text>
</comment>
<evidence type="ECO:0000313" key="2">
    <source>
        <dbReference type="EMBL" id="RHZ78303.1"/>
    </source>
</evidence>
<dbReference type="EMBL" id="PQFF01000156">
    <property type="protein sequence ID" value="RHZ78303.1"/>
    <property type="molecule type" value="Genomic_DNA"/>
</dbReference>